<gene>
    <name evidence="1" type="ORF">CEXT_71001</name>
</gene>
<accession>A0AAV4MUP3</accession>
<dbReference type="AlphaFoldDB" id="A0AAV4MUP3"/>
<evidence type="ECO:0000313" key="2">
    <source>
        <dbReference type="Proteomes" id="UP001054945"/>
    </source>
</evidence>
<proteinExistence type="predicted"/>
<reference evidence="1 2" key="1">
    <citation type="submission" date="2021-06" db="EMBL/GenBank/DDBJ databases">
        <title>Caerostris extrusa draft genome.</title>
        <authorList>
            <person name="Kono N."/>
            <person name="Arakawa K."/>
        </authorList>
    </citation>
    <scope>NUCLEOTIDE SEQUENCE [LARGE SCALE GENOMIC DNA]</scope>
</reference>
<dbReference type="Proteomes" id="UP001054945">
    <property type="component" value="Unassembled WGS sequence"/>
</dbReference>
<name>A0AAV4MUP3_CAEEX</name>
<sequence>MFILKSFAGLGFECSPDYGVQPLREMCRDELIRRSRSKFRFSETRSDSFHAFPLLLTRSFRKERAFVHFDGTNRNGGSQVTPGRLPSEVRLPRVICDFLSKSVRFIDYFPF</sequence>
<comment type="caution">
    <text evidence="1">The sequence shown here is derived from an EMBL/GenBank/DDBJ whole genome shotgun (WGS) entry which is preliminary data.</text>
</comment>
<organism evidence="1 2">
    <name type="scientific">Caerostris extrusa</name>
    <name type="common">Bark spider</name>
    <name type="synonym">Caerostris bankana</name>
    <dbReference type="NCBI Taxonomy" id="172846"/>
    <lineage>
        <taxon>Eukaryota</taxon>
        <taxon>Metazoa</taxon>
        <taxon>Ecdysozoa</taxon>
        <taxon>Arthropoda</taxon>
        <taxon>Chelicerata</taxon>
        <taxon>Arachnida</taxon>
        <taxon>Araneae</taxon>
        <taxon>Araneomorphae</taxon>
        <taxon>Entelegynae</taxon>
        <taxon>Araneoidea</taxon>
        <taxon>Araneidae</taxon>
        <taxon>Caerostris</taxon>
    </lineage>
</organism>
<keyword evidence="2" id="KW-1185">Reference proteome</keyword>
<protein>
    <submittedName>
        <fullName evidence="1">Uncharacterized protein</fullName>
    </submittedName>
</protein>
<dbReference type="EMBL" id="BPLR01002610">
    <property type="protein sequence ID" value="GIX75675.1"/>
    <property type="molecule type" value="Genomic_DNA"/>
</dbReference>
<evidence type="ECO:0000313" key="1">
    <source>
        <dbReference type="EMBL" id="GIX75675.1"/>
    </source>
</evidence>